<dbReference type="EMBL" id="UINC01084332">
    <property type="protein sequence ID" value="SVC30883.1"/>
    <property type="molecule type" value="Genomic_DNA"/>
</dbReference>
<dbReference type="InterPro" id="IPR007863">
    <property type="entry name" value="Peptidase_M16_C"/>
</dbReference>
<dbReference type="InterPro" id="IPR011249">
    <property type="entry name" value="Metalloenz_LuxS/M16"/>
</dbReference>
<evidence type="ECO:0000313" key="2">
    <source>
        <dbReference type="EMBL" id="SVC30883.1"/>
    </source>
</evidence>
<dbReference type="SUPFAM" id="SSF63411">
    <property type="entry name" value="LuxS/MPP-like metallohydrolase"/>
    <property type="match status" value="1"/>
</dbReference>
<feature type="domain" description="Peptidase M16 C-terminal" evidence="1">
    <location>
        <begin position="2"/>
        <end position="150"/>
    </location>
</feature>
<dbReference type="Gene3D" id="3.30.830.10">
    <property type="entry name" value="Metalloenzyme, LuxS/M16 peptidase-like"/>
    <property type="match status" value="1"/>
</dbReference>
<organism evidence="2">
    <name type="scientific">marine metagenome</name>
    <dbReference type="NCBI Taxonomy" id="408172"/>
    <lineage>
        <taxon>unclassified sequences</taxon>
        <taxon>metagenomes</taxon>
        <taxon>ecological metagenomes</taxon>
    </lineage>
</organism>
<name>A0A382L4T4_9ZZZZ</name>
<dbReference type="GO" id="GO:0046872">
    <property type="term" value="F:metal ion binding"/>
    <property type="evidence" value="ECO:0007669"/>
    <property type="project" value="InterPro"/>
</dbReference>
<gene>
    <name evidence="2" type="ORF">METZ01_LOCUS283737</name>
</gene>
<evidence type="ECO:0000259" key="1">
    <source>
        <dbReference type="Pfam" id="PF05193"/>
    </source>
</evidence>
<proteinExistence type="predicted"/>
<sequence>QEFNALIQEAFGGWSLRQMEIPSIIEKAKPPQKGSETIHVPDKTSADVFIGQPIGIDREHENYYELMMAVYILGGNFSARLMQTVRDQQGLTYGIGSSISGVSFGSDGYWSTWGTFAPEILKKGQKATMDQIEIWFKKGITKDELSAKKTTISGSFKVSMDSTSGLTGKILSNAEQGRPIDYLDKYPEIINSLTLENVNAAIKTYIDPKNLFTISAGTDE</sequence>
<dbReference type="Pfam" id="PF05193">
    <property type="entry name" value="Peptidase_M16_C"/>
    <property type="match status" value="1"/>
</dbReference>
<dbReference type="AlphaFoldDB" id="A0A382L4T4"/>
<reference evidence="2" key="1">
    <citation type="submission" date="2018-05" db="EMBL/GenBank/DDBJ databases">
        <authorList>
            <person name="Lanie J.A."/>
            <person name="Ng W.-L."/>
            <person name="Kazmierczak K.M."/>
            <person name="Andrzejewski T.M."/>
            <person name="Davidsen T.M."/>
            <person name="Wayne K.J."/>
            <person name="Tettelin H."/>
            <person name="Glass J.I."/>
            <person name="Rusch D."/>
            <person name="Podicherti R."/>
            <person name="Tsui H.-C.T."/>
            <person name="Winkler M.E."/>
        </authorList>
    </citation>
    <scope>NUCLEOTIDE SEQUENCE</scope>
</reference>
<accession>A0A382L4T4</accession>
<protein>
    <recommendedName>
        <fullName evidence="1">Peptidase M16 C-terminal domain-containing protein</fullName>
    </recommendedName>
</protein>
<feature type="non-terminal residue" evidence="2">
    <location>
        <position position="1"/>
    </location>
</feature>